<dbReference type="GO" id="GO:0042761">
    <property type="term" value="P:very long-chain fatty acid biosynthetic process"/>
    <property type="evidence" value="ECO:0007669"/>
    <property type="project" value="TreeGrafter"/>
</dbReference>
<keyword evidence="9 10" id="KW-0275">Fatty acid biosynthesis</keyword>
<keyword evidence="7 10" id="KW-0443">Lipid metabolism</keyword>
<evidence type="ECO:0000313" key="12">
    <source>
        <dbReference type="Proteomes" id="UP001652700"/>
    </source>
</evidence>
<dbReference type="GO" id="GO:0005789">
    <property type="term" value="C:endoplasmic reticulum membrane"/>
    <property type="evidence" value="ECO:0007669"/>
    <property type="project" value="TreeGrafter"/>
</dbReference>
<evidence type="ECO:0000256" key="2">
    <source>
        <dbReference type="ARBA" id="ARBA00022516"/>
    </source>
</evidence>
<comment type="catalytic activity">
    <reaction evidence="10">
        <text>a very-long-chain acyl-CoA + malonyl-CoA + H(+) = a very-long-chain 3-oxoacyl-CoA + CO2 + CoA</text>
        <dbReference type="Rhea" id="RHEA:32727"/>
        <dbReference type="ChEBI" id="CHEBI:15378"/>
        <dbReference type="ChEBI" id="CHEBI:16526"/>
        <dbReference type="ChEBI" id="CHEBI:57287"/>
        <dbReference type="ChEBI" id="CHEBI:57384"/>
        <dbReference type="ChEBI" id="CHEBI:90725"/>
        <dbReference type="ChEBI" id="CHEBI:90736"/>
        <dbReference type="EC" id="2.3.1.199"/>
    </reaction>
</comment>
<feature type="transmembrane region" description="Helical" evidence="10">
    <location>
        <begin position="26"/>
        <end position="45"/>
    </location>
</feature>
<dbReference type="InterPro" id="IPR002076">
    <property type="entry name" value="ELO_fam"/>
</dbReference>
<evidence type="ECO:0000256" key="5">
    <source>
        <dbReference type="ARBA" id="ARBA00022832"/>
    </source>
</evidence>
<keyword evidence="5 10" id="KW-0276">Fatty acid metabolism</keyword>
<evidence type="ECO:0000256" key="6">
    <source>
        <dbReference type="ARBA" id="ARBA00022989"/>
    </source>
</evidence>
<dbReference type="GO" id="GO:0034625">
    <property type="term" value="P:fatty acid elongation, monounsaturated fatty acid"/>
    <property type="evidence" value="ECO:0007669"/>
    <property type="project" value="TreeGrafter"/>
</dbReference>
<dbReference type="KEGG" id="dvv:114324422"/>
<proteinExistence type="inferred from homology"/>
<feature type="transmembrane region" description="Helical" evidence="10">
    <location>
        <begin position="66"/>
        <end position="82"/>
    </location>
</feature>
<dbReference type="Pfam" id="PF01151">
    <property type="entry name" value="ELO"/>
    <property type="match status" value="1"/>
</dbReference>
<keyword evidence="2 10" id="KW-0444">Lipid biosynthesis</keyword>
<dbReference type="InParanoid" id="A0A6P7EZM9"/>
<dbReference type="PANTHER" id="PTHR11157">
    <property type="entry name" value="FATTY ACID ACYL TRANSFERASE-RELATED"/>
    <property type="match status" value="1"/>
</dbReference>
<evidence type="ECO:0000313" key="13">
    <source>
        <dbReference type="RefSeq" id="XP_028128062.1"/>
    </source>
</evidence>
<comment type="similarity">
    <text evidence="10">Belongs to the ELO family.</text>
</comment>
<evidence type="ECO:0000256" key="3">
    <source>
        <dbReference type="ARBA" id="ARBA00022679"/>
    </source>
</evidence>
<dbReference type="GO" id="GO:0034626">
    <property type="term" value="P:fatty acid elongation, polyunsaturated fatty acid"/>
    <property type="evidence" value="ECO:0007669"/>
    <property type="project" value="TreeGrafter"/>
</dbReference>
<dbReference type="EC" id="2.3.1.199" evidence="10"/>
<dbReference type="FunCoup" id="A0A6P7EZM9">
    <property type="interactions" value="23"/>
</dbReference>
<gene>
    <name evidence="13" type="primary">LOC114324422</name>
</gene>
<dbReference type="EnsemblMetazoa" id="XM_028272261.2">
    <property type="protein sequence ID" value="XP_028128062.1"/>
    <property type="gene ID" value="LOC114324422"/>
</dbReference>
<evidence type="ECO:0000256" key="7">
    <source>
        <dbReference type="ARBA" id="ARBA00023098"/>
    </source>
</evidence>
<protein>
    <recommendedName>
        <fullName evidence="10">Elongation of very long chain fatty acids protein</fullName>
        <ecNumber evidence="10">2.3.1.199</ecNumber>
    </recommendedName>
    <alternativeName>
        <fullName evidence="10">Very-long-chain 3-oxoacyl-CoA synthase</fullName>
    </alternativeName>
</protein>
<reference evidence="13" key="1">
    <citation type="submission" date="2025-04" db="UniProtKB">
        <authorList>
            <consortium name="RefSeq"/>
        </authorList>
    </citation>
    <scope>IDENTIFICATION</scope>
    <source>
        <tissue evidence="13">Whole insect</tissue>
    </source>
</reference>
<dbReference type="GO" id="GO:0009922">
    <property type="term" value="F:fatty acid elongase activity"/>
    <property type="evidence" value="ECO:0007669"/>
    <property type="project" value="UniProtKB-EC"/>
</dbReference>
<feature type="transmembrane region" description="Helical" evidence="10">
    <location>
        <begin position="113"/>
        <end position="132"/>
    </location>
</feature>
<evidence type="ECO:0000256" key="8">
    <source>
        <dbReference type="ARBA" id="ARBA00023136"/>
    </source>
</evidence>
<reference evidence="11" key="2">
    <citation type="submission" date="2025-05" db="UniProtKB">
        <authorList>
            <consortium name="EnsemblMetazoa"/>
        </authorList>
    </citation>
    <scope>IDENTIFICATION</scope>
</reference>
<comment type="subcellular location">
    <subcellularLocation>
        <location evidence="1">Membrane</location>
        <topology evidence="1">Multi-pass membrane protein</topology>
    </subcellularLocation>
</comment>
<evidence type="ECO:0000256" key="10">
    <source>
        <dbReference type="RuleBase" id="RU361115"/>
    </source>
</evidence>
<feature type="transmembrane region" description="Helical" evidence="10">
    <location>
        <begin position="144"/>
        <end position="162"/>
    </location>
</feature>
<sequence length="300" mass="34900">MSGLFNIMEGYNHFMKTHQDPRTKDWFLVGKLGHLIVILVTYVYFCTKAGPRYMKDKKPYELKKTIQVYNLLQVFASAYIFNEGLQGGWATDYNYLCQPVVPGEKGMRIATGVWLYFICKLIELLDTVFFILRKKYNQVTYLHLYHHTLMPICAWIGVTFLPGGHGTLLGLINCFIHIIMYAYYFLSSLGPQFQKYLWWKKYVTSLQMIQFCIVFWHNFQVLFRPCDYPKFLNALLASQAAYFLYLFGCFYVNSYMKNKRPKTDKAQNGKVANGVIKNGLKNGHVENACSSRENGKVKAN</sequence>
<dbReference type="PANTHER" id="PTHR11157:SF28">
    <property type="entry name" value="ELONGATION OF VERY LONG CHAIN FATTY ACIDS PROTEIN"/>
    <property type="match status" value="1"/>
</dbReference>
<evidence type="ECO:0000256" key="4">
    <source>
        <dbReference type="ARBA" id="ARBA00022692"/>
    </source>
</evidence>
<keyword evidence="6 10" id="KW-1133">Transmembrane helix</keyword>
<dbReference type="RefSeq" id="XP_028128062.1">
    <property type="nucleotide sequence ID" value="XM_028272261.1"/>
</dbReference>
<dbReference type="GeneID" id="114324422"/>
<dbReference type="GO" id="GO:0019367">
    <property type="term" value="P:fatty acid elongation, saturated fatty acid"/>
    <property type="evidence" value="ECO:0007669"/>
    <property type="project" value="TreeGrafter"/>
</dbReference>
<dbReference type="Proteomes" id="UP001652700">
    <property type="component" value="Unplaced"/>
</dbReference>
<organism evidence="13">
    <name type="scientific">Diabrotica virgifera virgifera</name>
    <name type="common">western corn rootworm</name>
    <dbReference type="NCBI Taxonomy" id="50390"/>
    <lineage>
        <taxon>Eukaryota</taxon>
        <taxon>Metazoa</taxon>
        <taxon>Ecdysozoa</taxon>
        <taxon>Arthropoda</taxon>
        <taxon>Hexapoda</taxon>
        <taxon>Insecta</taxon>
        <taxon>Pterygota</taxon>
        <taxon>Neoptera</taxon>
        <taxon>Endopterygota</taxon>
        <taxon>Coleoptera</taxon>
        <taxon>Polyphaga</taxon>
        <taxon>Cucujiformia</taxon>
        <taxon>Chrysomeloidea</taxon>
        <taxon>Chrysomelidae</taxon>
        <taxon>Galerucinae</taxon>
        <taxon>Diabroticina</taxon>
        <taxon>Diabroticites</taxon>
        <taxon>Diabrotica</taxon>
    </lineage>
</organism>
<feature type="transmembrane region" description="Helical" evidence="10">
    <location>
        <begin position="168"/>
        <end position="186"/>
    </location>
</feature>
<feature type="transmembrane region" description="Helical" evidence="10">
    <location>
        <begin position="231"/>
        <end position="252"/>
    </location>
</feature>
<evidence type="ECO:0000256" key="9">
    <source>
        <dbReference type="ARBA" id="ARBA00023160"/>
    </source>
</evidence>
<keyword evidence="12" id="KW-1185">Reference proteome</keyword>
<accession>A0A6P7EZM9</accession>
<evidence type="ECO:0000313" key="11">
    <source>
        <dbReference type="EnsemblMetazoa" id="XP_028128062.1"/>
    </source>
</evidence>
<keyword evidence="4 10" id="KW-0812">Transmembrane</keyword>
<dbReference type="AlphaFoldDB" id="A0A6P7EZM9"/>
<name>A0A6P7EZM9_DIAVI</name>
<evidence type="ECO:0000256" key="1">
    <source>
        <dbReference type="ARBA" id="ARBA00004141"/>
    </source>
</evidence>
<feature type="transmembrane region" description="Helical" evidence="10">
    <location>
        <begin position="198"/>
        <end position="219"/>
    </location>
</feature>
<dbReference type="OrthoDB" id="434092at2759"/>
<dbReference type="GO" id="GO:0030148">
    <property type="term" value="P:sphingolipid biosynthetic process"/>
    <property type="evidence" value="ECO:0007669"/>
    <property type="project" value="TreeGrafter"/>
</dbReference>
<keyword evidence="3 10" id="KW-0808">Transferase</keyword>
<keyword evidence="8 10" id="KW-0472">Membrane</keyword>